<dbReference type="PANTHER" id="PTHR24421">
    <property type="entry name" value="NITRATE/NITRITE SENSOR PROTEIN NARX-RELATED"/>
    <property type="match status" value="1"/>
</dbReference>
<dbReference type="CDD" id="cd16917">
    <property type="entry name" value="HATPase_UhpB-NarQ-NarX-like"/>
    <property type="match status" value="1"/>
</dbReference>
<keyword evidence="1" id="KW-0808">Transferase</keyword>
<feature type="domain" description="Histidine kinase" evidence="4">
    <location>
        <begin position="66"/>
        <end position="154"/>
    </location>
</feature>
<keyword evidence="3" id="KW-0902">Two-component regulatory system</keyword>
<dbReference type="InterPro" id="IPR005467">
    <property type="entry name" value="His_kinase_dom"/>
</dbReference>
<dbReference type="InterPro" id="IPR003594">
    <property type="entry name" value="HATPase_dom"/>
</dbReference>
<keyword evidence="2" id="KW-0418">Kinase</keyword>
<name>A0ABX8LM10_9BACT</name>
<evidence type="ECO:0000313" key="5">
    <source>
        <dbReference type="EMBL" id="QXE93095.1"/>
    </source>
</evidence>
<dbReference type="InterPro" id="IPR050482">
    <property type="entry name" value="Sensor_HK_TwoCompSys"/>
</dbReference>
<proteinExistence type="predicted"/>
<dbReference type="PANTHER" id="PTHR24421:SF59">
    <property type="entry name" value="OXYGEN SENSOR HISTIDINE KINASE NREB"/>
    <property type="match status" value="1"/>
</dbReference>
<evidence type="ECO:0000313" key="6">
    <source>
        <dbReference type="Proteomes" id="UP000683559"/>
    </source>
</evidence>
<dbReference type="Pfam" id="PF02518">
    <property type="entry name" value="HATPase_c"/>
    <property type="match status" value="1"/>
</dbReference>
<dbReference type="Proteomes" id="UP000683559">
    <property type="component" value="Chromosome"/>
</dbReference>
<sequence length="165" mass="18164">MDAVLDLTIGTVKRLVRGLRPRMLDEFGLVAAIEAQLADCRDRHIQCRLEAPRRDVEIDKERQISLFRIFQESMTNVMRHAEATQVDVLLDLNEERALLQVQDNGRGIAPGAATGQSLGLVGMEERARRWGGSFEVTGTPGAGTTIRATIPLRDKTAPPVPPEPA</sequence>
<reference evidence="5 6" key="1">
    <citation type="submission" date="2021-06" db="EMBL/GenBank/DDBJ databases">
        <title>Gemonas diversity in paddy soil.</title>
        <authorList>
            <person name="Liu G."/>
        </authorList>
    </citation>
    <scope>NUCLEOTIDE SEQUENCE [LARGE SCALE GENOMIC DNA]</scope>
    <source>
        <strain evidence="5 6">RG2</strain>
    </source>
</reference>
<dbReference type="SMART" id="SM00387">
    <property type="entry name" value="HATPase_c"/>
    <property type="match status" value="1"/>
</dbReference>
<evidence type="ECO:0000256" key="1">
    <source>
        <dbReference type="ARBA" id="ARBA00022679"/>
    </source>
</evidence>
<gene>
    <name evidence="5" type="ORF">KP001_15530</name>
</gene>
<dbReference type="EMBL" id="CP077683">
    <property type="protein sequence ID" value="QXE93095.1"/>
    <property type="molecule type" value="Genomic_DNA"/>
</dbReference>
<evidence type="ECO:0000259" key="4">
    <source>
        <dbReference type="PROSITE" id="PS50109"/>
    </source>
</evidence>
<protein>
    <recommendedName>
        <fullName evidence="4">Histidine kinase domain-containing protein</fullName>
    </recommendedName>
</protein>
<accession>A0ABX8LM10</accession>
<evidence type="ECO:0000256" key="3">
    <source>
        <dbReference type="ARBA" id="ARBA00023012"/>
    </source>
</evidence>
<dbReference type="PROSITE" id="PS50109">
    <property type="entry name" value="HIS_KIN"/>
    <property type="match status" value="1"/>
</dbReference>
<keyword evidence="6" id="KW-1185">Reference proteome</keyword>
<organism evidence="5 6">
    <name type="scientific">Geomonas subterranea</name>
    <dbReference type="NCBI Taxonomy" id="2847989"/>
    <lineage>
        <taxon>Bacteria</taxon>
        <taxon>Pseudomonadati</taxon>
        <taxon>Thermodesulfobacteriota</taxon>
        <taxon>Desulfuromonadia</taxon>
        <taxon>Geobacterales</taxon>
        <taxon>Geobacteraceae</taxon>
        <taxon>Geomonas</taxon>
    </lineage>
</organism>
<evidence type="ECO:0000256" key="2">
    <source>
        <dbReference type="ARBA" id="ARBA00022777"/>
    </source>
</evidence>